<name>A0A0E9W4X5_ANGAN</name>
<organism evidence="2">
    <name type="scientific">Anguilla anguilla</name>
    <name type="common">European freshwater eel</name>
    <name type="synonym">Muraena anguilla</name>
    <dbReference type="NCBI Taxonomy" id="7936"/>
    <lineage>
        <taxon>Eukaryota</taxon>
        <taxon>Metazoa</taxon>
        <taxon>Chordata</taxon>
        <taxon>Craniata</taxon>
        <taxon>Vertebrata</taxon>
        <taxon>Euteleostomi</taxon>
        <taxon>Actinopterygii</taxon>
        <taxon>Neopterygii</taxon>
        <taxon>Teleostei</taxon>
        <taxon>Anguilliformes</taxon>
        <taxon>Anguillidae</taxon>
        <taxon>Anguilla</taxon>
    </lineage>
</organism>
<reference evidence="2" key="2">
    <citation type="journal article" date="2015" name="Fish Shellfish Immunol.">
        <title>Early steps in the European eel (Anguilla anguilla)-Vibrio vulnificus interaction in the gills: Role of the RtxA13 toxin.</title>
        <authorList>
            <person name="Callol A."/>
            <person name="Pajuelo D."/>
            <person name="Ebbesson L."/>
            <person name="Teles M."/>
            <person name="MacKenzie S."/>
            <person name="Amaro C."/>
        </authorList>
    </citation>
    <scope>NUCLEOTIDE SEQUENCE</scope>
</reference>
<evidence type="ECO:0000256" key="1">
    <source>
        <dbReference type="SAM" id="SignalP"/>
    </source>
</evidence>
<reference evidence="2" key="1">
    <citation type="submission" date="2014-11" db="EMBL/GenBank/DDBJ databases">
        <authorList>
            <person name="Amaro Gonzalez C."/>
        </authorList>
    </citation>
    <scope>NUCLEOTIDE SEQUENCE</scope>
</reference>
<sequence length="59" mass="6705">MTSILPLLLFCFCQYGNAGQQILFFYPHSFHHILNTSGDNWTGITAKQNTSRQYCVCSS</sequence>
<evidence type="ECO:0008006" key="3">
    <source>
        <dbReference type="Google" id="ProtNLM"/>
    </source>
</evidence>
<dbReference type="AlphaFoldDB" id="A0A0E9W4X5"/>
<evidence type="ECO:0000313" key="2">
    <source>
        <dbReference type="EMBL" id="JAH84645.1"/>
    </source>
</evidence>
<protein>
    <recommendedName>
        <fullName evidence="3">Secreted protein</fullName>
    </recommendedName>
</protein>
<keyword evidence="1" id="KW-0732">Signal</keyword>
<accession>A0A0E9W4X5</accession>
<proteinExistence type="predicted"/>
<feature type="chain" id="PRO_5002434026" description="Secreted protein" evidence="1">
    <location>
        <begin position="19"/>
        <end position="59"/>
    </location>
</feature>
<dbReference type="EMBL" id="GBXM01023932">
    <property type="protein sequence ID" value="JAH84645.1"/>
    <property type="molecule type" value="Transcribed_RNA"/>
</dbReference>
<feature type="signal peptide" evidence="1">
    <location>
        <begin position="1"/>
        <end position="18"/>
    </location>
</feature>